<reference evidence="9" key="1">
    <citation type="submission" date="2020-04" db="EMBL/GenBank/DDBJ databases">
        <title>Deep metagenomics examines the oral microbiome during advanced dental caries in children, revealing novel taxa and co-occurrences with host molecules.</title>
        <authorList>
            <person name="Baker J.L."/>
            <person name="Morton J.T."/>
            <person name="Dinis M."/>
            <person name="Alvarez R."/>
            <person name="Tran N.C."/>
            <person name="Knight R."/>
            <person name="Edlund A."/>
        </authorList>
    </citation>
    <scope>NUCLEOTIDE SEQUENCE</scope>
    <source>
        <strain evidence="9">JCVI_32_bin.64</strain>
    </source>
</reference>
<evidence type="ECO:0000256" key="5">
    <source>
        <dbReference type="ARBA" id="ARBA00023004"/>
    </source>
</evidence>
<dbReference type="AlphaFoldDB" id="A0A929QY27"/>
<keyword evidence="2" id="KW-0004">4Fe-4S</keyword>
<dbReference type="PANTHER" id="PTHR22960">
    <property type="entry name" value="MOLYBDOPTERIN COFACTOR SYNTHESIS PROTEIN A"/>
    <property type="match status" value="1"/>
</dbReference>
<dbReference type="InterPro" id="IPR000385">
    <property type="entry name" value="MoaA_NifB_PqqE_Fe-S-bd_CS"/>
</dbReference>
<keyword evidence="3" id="KW-0949">S-adenosyl-L-methionine</keyword>
<accession>A0A929QY27</accession>
<sequence length="171" mass="18492">MPLELQSSGSARLGAASTARPGLVDRFGRVARDLRVSLTDRCNLRCSYCMPPEGLDWLPAETTLTDEEVVRLVRIGVEELGIRQVRFTGGEPLLRRGLEEIIAGCAELTTDQGRAPDLAMTTNALGLARRAHSLRAAGLGRVNISLDTLDPARFAAITRRDRLGDVLAGID</sequence>
<evidence type="ECO:0000256" key="4">
    <source>
        <dbReference type="ARBA" id="ARBA00022723"/>
    </source>
</evidence>
<dbReference type="GO" id="GO:0006777">
    <property type="term" value="P:Mo-molybdopterin cofactor biosynthetic process"/>
    <property type="evidence" value="ECO:0007669"/>
    <property type="project" value="UniProtKB-KW"/>
</dbReference>
<comment type="caution">
    <text evidence="9">The sequence shown here is derived from an EMBL/GenBank/DDBJ whole genome shotgun (WGS) entry which is preliminary data.</text>
</comment>
<dbReference type="InterPro" id="IPR007197">
    <property type="entry name" value="rSAM"/>
</dbReference>
<dbReference type="SFLD" id="SFLDG01386">
    <property type="entry name" value="main_SPASM_domain-containing"/>
    <property type="match status" value="1"/>
</dbReference>
<keyword evidence="7" id="KW-0501">Molybdenum cofactor biosynthesis</keyword>
<dbReference type="InterPro" id="IPR050105">
    <property type="entry name" value="MoCo_biosynth_MoaA/MoaC"/>
</dbReference>
<dbReference type="GO" id="GO:0061799">
    <property type="term" value="F:cyclic pyranopterin monophosphate synthase activity"/>
    <property type="evidence" value="ECO:0007669"/>
    <property type="project" value="TreeGrafter"/>
</dbReference>
<name>A0A929QY27_9ACTO</name>
<evidence type="ECO:0000256" key="3">
    <source>
        <dbReference type="ARBA" id="ARBA00022691"/>
    </source>
</evidence>
<keyword evidence="4" id="KW-0479">Metal-binding</keyword>
<dbReference type="EMBL" id="JABZFZ010000163">
    <property type="protein sequence ID" value="MBF0940026.1"/>
    <property type="molecule type" value="Genomic_DNA"/>
</dbReference>
<protein>
    <submittedName>
        <fullName evidence="9">Radical SAM protein</fullName>
    </submittedName>
</protein>
<dbReference type="GO" id="GO:0051539">
    <property type="term" value="F:4 iron, 4 sulfur cluster binding"/>
    <property type="evidence" value="ECO:0007669"/>
    <property type="project" value="UniProtKB-KW"/>
</dbReference>
<evidence type="ECO:0000256" key="7">
    <source>
        <dbReference type="ARBA" id="ARBA00023150"/>
    </source>
</evidence>
<keyword evidence="6" id="KW-0411">Iron-sulfur</keyword>
<dbReference type="PROSITE" id="PS01305">
    <property type="entry name" value="MOAA_NIFB_PQQE"/>
    <property type="match status" value="1"/>
</dbReference>
<dbReference type="SUPFAM" id="SSF102114">
    <property type="entry name" value="Radical SAM enzymes"/>
    <property type="match status" value="1"/>
</dbReference>
<dbReference type="InterPro" id="IPR058240">
    <property type="entry name" value="rSAM_sf"/>
</dbReference>
<organism evidence="9 10">
    <name type="scientific">Schaalia georgiae</name>
    <dbReference type="NCBI Taxonomy" id="52768"/>
    <lineage>
        <taxon>Bacteria</taxon>
        <taxon>Bacillati</taxon>
        <taxon>Actinomycetota</taxon>
        <taxon>Actinomycetes</taxon>
        <taxon>Actinomycetales</taxon>
        <taxon>Actinomycetaceae</taxon>
        <taxon>Schaalia</taxon>
    </lineage>
</organism>
<evidence type="ECO:0000313" key="9">
    <source>
        <dbReference type="EMBL" id="MBF0940026.1"/>
    </source>
</evidence>
<dbReference type="GO" id="GO:0046872">
    <property type="term" value="F:metal ion binding"/>
    <property type="evidence" value="ECO:0007669"/>
    <property type="project" value="UniProtKB-KW"/>
</dbReference>
<keyword evidence="5" id="KW-0408">Iron</keyword>
<evidence type="ECO:0000256" key="2">
    <source>
        <dbReference type="ARBA" id="ARBA00022485"/>
    </source>
</evidence>
<evidence type="ECO:0000256" key="6">
    <source>
        <dbReference type="ARBA" id="ARBA00023014"/>
    </source>
</evidence>
<gene>
    <name evidence="9" type="ORF">HXK03_04030</name>
</gene>
<dbReference type="Proteomes" id="UP000718630">
    <property type="component" value="Unassembled WGS sequence"/>
</dbReference>
<comment type="cofactor">
    <cofactor evidence="1">
        <name>[4Fe-4S] cluster</name>
        <dbReference type="ChEBI" id="CHEBI:49883"/>
    </cofactor>
</comment>
<feature type="domain" description="Radical SAM core" evidence="8">
    <location>
        <begin position="26"/>
        <end position="171"/>
    </location>
</feature>
<evidence type="ECO:0000259" key="8">
    <source>
        <dbReference type="PROSITE" id="PS51918"/>
    </source>
</evidence>
<dbReference type="PROSITE" id="PS51918">
    <property type="entry name" value="RADICAL_SAM"/>
    <property type="match status" value="1"/>
</dbReference>
<dbReference type="InterPro" id="IPR013785">
    <property type="entry name" value="Aldolase_TIM"/>
</dbReference>
<dbReference type="SFLD" id="SFLDG01067">
    <property type="entry name" value="SPASM/twitch_domain_containing"/>
    <property type="match status" value="1"/>
</dbReference>
<feature type="non-terminal residue" evidence="9">
    <location>
        <position position="171"/>
    </location>
</feature>
<dbReference type="SFLD" id="SFLDS00029">
    <property type="entry name" value="Radical_SAM"/>
    <property type="match status" value="1"/>
</dbReference>
<evidence type="ECO:0000313" key="10">
    <source>
        <dbReference type="Proteomes" id="UP000718630"/>
    </source>
</evidence>
<dbReference type="Pfam" id="PF04055">
    <property type="entry name" value="Radical_SAM"/>
    <property type="match status" value="1"/>
</dbReference>
<dbReference type="Gene3D" id="3.20.20.70">
    <property type="entry name" value="Aldolase class I"/>
    <property type="match status" value="1"/>
</dbReference>
<dbReference type="CDD" id="cd01335">
    <property type="entry name" value="Radical_SAM"/>
    <property type="match status" value="1"/>
</dbReference>
<dbReference type="GO" id="GO:0061798">
    <property type="term" value="F:GTP 3',8'-cyclase activity"/>
    <property type="evidence" value="ECO:0007669"/>
    <property type="project" value="TreeGrafter"/>
</dbReference>
<dbReference type="PANTHER" id="PTHR22960:SF0">
    <property type="entry name" value="MOLYBDENUM COFACTOR BIOSYNTHESIS PROTEIN 1"/>
    <property type="match status" value="1"/>
</dbReference>
<proteinExistence type="predicted"/>
<evidence type="ECO:0000256" key="1">
    <source>
        <dbReference type="ARBA" id="ARBA00001966"/>
    </source>
</evidence>